<dbReference type="GO" id="GO:0006617">
    <property type="term" value="P:SRP-dependent cotranslational protein targeting to membrane, signal sequence recognition"/>
    <property type="evidence" value="ECO:0007669"/>
    <property type="project" value="TreeGrafter"/>
</dbReference>
<dbReference type="FunFam" id="3.30.56.30:FF:000003">
    <property type="entry name" value="Signal recognition particle SEC65 subunit"/>
    <property type="match status" value="1"/>
</dbReference>
<evidence type="ECO:0000256" key="5">
    <source>
        <dbReference type="SAM" id="MobiDB-lite"/>
    </source>
</evidence>
<evidence type="ECO:0000256" key="3">
    <source>
        <dbReference type="ARBA" id="ARBA00023135"/>
    </source>
</evidence>
<dbReference type="Proteomes" id="UP000256645">
    <property type="component" value="Unassembled WGS sequence"/>
</dbReference>
<dbReference type="InterPro" id="IPR002778">
    <property type="entry name" value="Signal_recog_particle_SRP19"/>
</dbReference>
<dbReference type="PANTHER" id="PTHR17453:SF0">
    <property type="entry name" value="SIGNAL RECOGNITION PARTICLE 19 KDA PROTEIN"/>
    <property type="match status" value="1"/>
</dbReference>
<feature type="region of interest" description="Disordered" evidence="5">
    <location>
        <begin position="261"/>
        <end position="291"/>
    </location>
</feature>
<proteinExistence type="predicted"/>
<gene>
    <name evidence="6" type="ORF">BP6252_00982</name>
</gene>
<protein>
    <submittedName>
        <fullName evidence="6">Signal recognition particle protein Sec65</fullName>
    </submittedName>
</protein>
<keyword evidence="3" id="KW-0733">Signal recognition particle</keyword>
<dbReference type="STRING" id="1849047.A0A3D8SRK7"/>
<feature type="compositionally biased region" description="Acidic residues" evidence="5">
    <location>
        <begin position="8"/>
        <end position="33"/>
    </location>
</feature>
<dbReference type="SUPFAM" id="SSF69695">
    <property type="entry name" value="SRP19"/>
    <property type="match status" value="1"/>
</dbReference>
<reference evidence="6 7" key="1">
    <citation type="journal article" date="2018" name="IMA Fungus">
        <title>IMA Genome-F 9: Draft genome sequence of Annulohypoxylon stygium, Aspergillus mulundensis, Berkeleyomyces basicola (syn. Thielaviopsis basicola), Ceratocystis smalleyi, two Cercospora beticola strains, Coleophoma cylindrospora, Fusarium fracticaudum, Phialophora cf. hyalina, and Morchella septimelata.</title>
        <authorList>
            <person name="Wingfield B.D."/>
            <person name="Bills G.F."/>
            <person name="Dong Y."/>
            <person name="Huang W."/>
            <person name="Nel W.J."/>
            <person name="Swalarsk-Parry B.S."/>
            <person name="Vaghefi N."/>
            <person name="Wilken P.M."/>
            <person name="An Z."/>
            <person name="de Beer Z.W."/>
            <person name="De Vos L."/>
            <person name="Chen L."/>
            <person name="Duong T.A."/>
            <person name="Gao Y."/>
            <person name="Hammerbacher A."/>
            <person name="Kikkert J.R."/>
            <person name="Li Y."/>
            <person name="Li H."/>
            <person name="Li K."/>
            <person name="Li Q."/>
            <person name="Liu X."/>
            <person name="Ma X."/>
            <person name="Naidoo K."/>
            <person name="Pethybridge S.J."/>
            <person name="Sun J."/>
            <person name="Steenkamp E.T."/>
            <person name="van der Nest M.A."/>
            <person name="van Wyk S."/>
            <person name="Wingfield M.J."/>
            <person name="Xiong C."/>
            <person name="Yue Q."/>
            <person name="Zhang X."/>
        </authorList>
    </citation>
    <scope>NUCLEOTIDE SEQUENCE [LARGE SCALE GENOMIC DNA]</scope>
    <source>
        <strain evidence="6 7">BP6252</strain>
    </source>
</reference>
<comment type="subcellular location">
    <subcellularLocation>
        <location evidence="1">Cytoplasm</location>
    </subcellularLocation>
</comment>
<dbReference type="GO" id="GO:0005786">
    <property type="term" value="C:signal recognition particle, endoplasmic reticulum targeting"/>
    <property type="evidence" value="ECO:0007669"/>
    <property type="project" value="UniProtKB-KW"/>
</dbReference>
<keyword evidence="4" id="KW-0687">Ribonucleoprotein</keyword>
<dbReference type="OrthoDB" id="2190947at2759"/>
<evidence type="ECO:0000313" key="7">
    <source>
        <dbReference type="Proteomes" id="UP000256645"/>
    </source>
</evidence>
<dbReference type="Pfam" id="PF01922">
    <property type="entry name" value="SRP19"/>
    <property type="match status" value="1"/>
</dbReference>
<organism evidence="6 7">
    <name type="scientific">Coleophoma cylindrospora</name>
    <dbReference type="NCBI Taxonomy" id="1849047"/>
    <lineage>
        <taxon>Eukaryota</taxon>
        <taxon>Fungi</taxon>
        <taxon>Dikarya</taxon>
        <taxon>Ascomycota</taxon>
        <taxon>Pezizomycotina</taxon>
        <taxon>Leotiomycetes</taxon>
        <taxon>Helotiales</taxon>
        <taxon>Dermateaceae</taxon>
        <taxon>Coleophoma</taxon>
    </lineage>
</organism>
<comment type="caution">
    <text evidence="6">The sequence shown here is derived from an EMBL/GenBank/DDBJ whole genome shotgun (WGS) entry which is preliminary data.</text>
</comment>
<dbReference type="EMBL" id="PDLM01000001">
    <property type="protein sequence ID" value="RDW88950.1"/>
    <property type="molecule type" value="Genomic_DNA"/>
</dbReference>
<keyword evidence="2" id="KW-0963">Cytoplasm</keyword>
<evidence type="ECO:0000256" key="4">
    <source>
        <dbReference type="ARBA" id="ARBA00023274"/>
    </source>
</evidence>
<feature type="region of interest" description="Disordered" evidence="5">
    <location>
        <begin position="1"/>
        <end position="78"/>
    </location>
</feature>
<dbReference type="Gene3D" id="3.30.56.30">
    <property type="entry name" value="Signal recognition particle, SRP19-like subunit"/>
    <property type="match status" value="1"/>
</dbReference>
<dbReference type="AlphaFoldDB" id="A0A3D8SRK7"/>
<feature type="compositionally biased region" description="Polar residues" evidence="5">
    <location>
        <begin position="62"/>
        <end position="78"/>
    </location>
</feature>
<accession>A0A3D8SRK7</accession>
<evidence type="ECO:0000256" key="1">
    <source>
        <dbReference type="ARBA" id="ARBA00004496"/>
    </source>
</evidence>
<sequence>MSHARIEEVEDSDLDASDPSEGDISDVNSDFDERDIIKARAAPSRTANDARAAKSALISPENIPSAQRPGQPNINNIAAGTPFQATEDESKYKDFQCLYPVYFDKNRTRAEGRRVGKELAVENPVAREIANACARLGLESCFEMMKTHPKDWGNPGRVKVKLKGGRNSMVKNKHHLYILVAQHLQANPTKIGHSTQIRMPGLPVPDPKKPFPHPAVPKGWKLNSIVPYYSAAMSGGGVSDNMFRDMMQEMQGAGMGGLPGMGGMPGMMEGAAGASGQVEKKEKKDKKKKGK</sequence>
<evidence type="ECO:0000256" key="2">
    <source>
        <dbReference type="ARBA" id="ARBA00022490"/>
    </source>
</evidence>
<keyword evidence="7" id="KW-1185">Reference proteome</keyword>
<feature type="compositionally biased region" description="Low complexity" evidence="5">
    <location>
        <begin position="266"/>
        <end position="276"/>
    </location>
</feature>
<name>A0A3D8SRK7_9HELO</name>
<evidence type="ECO:0000313" key="6">
    <source>
        <dbReference type="EMBL" id="RDW88950.1"/>
    </source>
</evidence>
<dbReference type="GO" id="GO:0008312">
    <property type="term" value="F:7S RNA binding"/>
    <property type="evidence" value="ECO:0007669"/>
    <property type="project" value="InterPro"/>
</dbReference>
<dbReference type="InterPro" id="IPR036521">
    <property type="entry name" value="SRP19-like_sf"/>
</dbReference>
<dbReference type="PANTHER" id="PTHR17453">
    <property type="entry name" value="SIGNAL RECOGNITION PARTICLE 19 KD PROTEIN"/>
    <property type="match status" value="1"/>
</dbReference>